<reference evidence="1 2" key="1">
    <citation type="submission" date="2022-05" db="EMBL/GenBank/DDBJ databases">
        <title>Chromosome-level reference genomes for two strains of Caenorhabditis briggsae: an improved platform for comparative genomics.</title>
        <authorList>
            <person name="Stevens L."/>
            <person name="Andersen E.C."/>
        </authorList>
    </citation>
    <scope>NUCLEOTIDE SEQUENCE [LARGE SCALE GENOMIC DNA]</scope>
    <source>
        <strain evidence="1">QX1410_ONT</strain>
        <tissue evidence="1">Whole-organism</tissue>
    </source>
</reference>
<gene>
    <name evidence="1" type="ORF">L3Y34_018007</name>
</gene>
<dbReference type="AlphaFoldDB" id="A0AAE9DKW0"/>
<accession>A0AAE9DKW0</accession>
<name>A0AAE9DKW0_CAEBR</name>
<proteinExistence type="predicted"/>
<dbReference type="EMBL" id="CP090892">
    <property type="protein sequence ID" value="ULU05768.1"/>
    <property type="molecule type" value="Genomic_DNA"/>
</dbReference>
<protein>
    <submittedName>
        <fullName evidence="1">Uncharacterized protein</fullName>
    </submittedName>
</protein>
<organism evidence="1 2">
    <name type="scientific">Caenorhabditis briggsae</name>
    <dbReference type="NCBI Taxonomy" id="6238"/>
    <lineage>
        <taxon>Eukaryota</taxon>
        <taxon>Metazoa</taxon>
        <taxon>Ecdysozoa</taxon>
        <taxon>Nematoda</taxon>
        <taxon>Chromadorea</taxon>
        <taxon>Rhabditida</taxon>
        <taxon>Rhabditina</taxon>
        <taxon>Rhabditomorpha</taxon>
        <taxon>Rhabditoidea</taxon>
        <taxon>Rhabditidae</taxon>
        <taxon>Peloderinae</taxon>
        <taxon>Caenorhabditis</taxon>
    </lineage>
</organism>
<sequence>MVSRLMMQRFRLFSSIPAGNLFSEAELQAIVQLKHKAAQISTKSLEKVLKTRCWAKASVLEVSGRKPSASWQQISKKGQKFKDENEQAVVKLRWANYAERDVDILLSPIETLYTVEVKAVLYGIINAIAWNESKVRMKSSNEVVVKVANKRYSASKEAASFHLIRLVVNASDTQNRVLQLKAKLESISESDNPIKRIASTTMTENEFFQKYRDSIEKLKNYV</sequence>
<evidence type="ECO:0000313" key="1">
    <source>
        <dbReference type="EMBL" id="ULU05768.1"/>
    </source>
</evidence>
<dbReference type="Proteomes" id="UP000827892">
    <property type="component" value="Chromosome II"/>
</dbReference>
<evidence type="ECO:0000313" key="2">
    <source>
        <dbReference type="Proteomes" id="UP000827892"/>
    </source>
</evidence>